<dbReference type="SUPFAM" id="SSF118215">
    <property type="entry name" value="Proton glutamate symport protein"/>
    <property type="match status" value="1"/>
</dbReference>
<dbReference type="Pfam" id="PF00375">
    <property type="entry name" value="SDF"/>
    <property type="match status" value="1"/>
</dbReference>
<dbReference type="GO" id="GO:0005886">
    <property type="term" value="C:plasma membrane"/>
    <property type="evidence" value="ECO:0007669"/>
    <property type="project" value="TreeGrafter"/>
</dbReference>
<dbReference type="Proteomes" id="UP000315017">
    <property type="component" value="Chromosome"/>
</dbReference>
<keyword evidence="8" id="KW-1185">Reference proteome</keyword>
<evidence type="ECO:0000256" key="4">
    <source>
        <dbReference type="ARBA" id="ARBA00022989"/>
    </source>
</evidence>
<dbReference type="OrthoDB" id="9768885at2"/>
<evidence type="ECO:0000313" key="8">
    <source>
        <dbReference type="Proteomes" id="UP000315017"/>
    </source>
</evidence>
<gene>
    <name evidence="7" type="primary">gltP</name>
    <name evidence="7" type="ORF">ETAA8_62340</name>
</gene>
<reference evidence="7 8" key="1">
    <citation type="submission" date="2019-02" db="EMBL/GenBank/DDBJ databases">
        <title>Deep-cultivation of Planctomycetes and their phenomic and genomic characterization uncovers novel biology.</title>
        <authorList>
            <person name="Wiegand S."/>
            <person name="Jogler M."/>
            <person name="Boedeker C."/>
            <person name="Pinto D."/>
            <person name="Vollmers J."/>
            <person name="Rivas-Marin E."/>
            <person name="Kohn T."/>
            <person name="Peeters S.H."/>
            <person name="Heuer A."/>
            <person name="Rast P."/>
            <person name="Oberbeckmann S."/>
            <person name="Bunk B."/>
            <person name="Jeske O."/>
            <person name="Meyerdierks A."/>
            <person name="Storesund J.E."/>
            <person name="Kallscheuer N."/>
            <person name="Luecker S."/>
            <person name="Lage O.M."/>
            <person name="Pohl T."/>
            <person name="Merkel B.J."/>
            <person name="Hornburger P."/>
            <person name="Mueller R.-W."/>
            <person name="Bruemmer F."/>
            <person name="Labrenz M."/>
            <person name="Spormann A.M."/>
            <person name="Op den Camp H."/>
            <person name="Overmann J."/>
            <person name="Amann R."/>
            <person name="Jetten M.S.M."/>
            <person name="Mascher T."/>
            <person name="Medema M.H."/>
            <person name="Devos D.P."/>
            <person name="Kaster A.-K."/>
            <person name="Ovreas L."/>
            <person name="Rohde M."/>
            <person name="Galperin M.Y."/>
            <person name="Jogler C."/>
        </authorList>
    </citation>
    <scope>NUCLEOTIDE SEQUENCE [LARGE SCALE GENOMIC DNA]</scope>
    <source>
        <strain evidence="7 8">ETA_A8</strain>
    </source>
</reference>
<feature type="transmembrane region" description="Helical" evidence="6">
    <location>
        <begin position="26"/>
        <end position="48"/>
    </location>
</feature>
<feature type="transmembrane region" description="Helical" evidence="6">
    <location>
        <begin position="372"/>
        <end position="392"/>
    </location>
</feature>
<accession>A0A517YLI3</accession>
<evidence type="ECO:0000256" key="2">
    <source>
        <dbReference type="ARBA" id="ARBA00022448"/>
    </source>
</evidence>
<dbReference type="AlphaFoldDB" id="A0A517YLI3"/>
<dbReference type="InterPro" id="IPR036458">
    <property type="entry name" value="Na:dicarbo_symporter_sf"/>
</dbReference>
<dbReference type="PANTHER" id="PTHR11958:SF63">
    <property type="entry name" value="AMINO ACID TRANSPORTER"/>
    <property type="match status" value="1"/>
</dbReference>
<dbReference type="PANTHER" id="PTHR11958">
    <property type="entry name" value="SODIUM/DICARBOXYLATE SYMPORTER-RELATED"/>
    <property type="match status" value="1"/>
</dbReference>
<evidence type="ECO:0000256" key="5">
    <source>
        <dbReference type="ARBA" id="ARBA00023136"/>
    </source>
</evidence>
<evidence type="ECO:0000256" key="1">
    <source>
        <dbReference type="ARBA" id="ARBA00004141"/>
    </source>
</evidence>
<dbReference type="GO" id="GO:0005313">
    <property type="term" value="F:L-glutamate transmembrane transporter activity"/>
    <property type="evidence" value="ECO:0007669"/>
    <property type="project" value="TreeGrafter"/>
</dbReference>
<feature type="transmembrane region" description="Helical" evidence="6">
    <location>
        <begin position="187"/>
        <end position="204"/>
    </location>
</feature>
<keyword evidence="3 6" id="KW-0812">Transmembrane</keyword>
<evidence type="ECO:0000256" key="6">
    <source>
        <dbReference type="SAM" id="Phobius"/>
    </source>
</evidence>
<sequence>MQKSHEAASPTSSVGRIFQVWHSWPLYLRILFGVIAGLVFGLVLAQIAGSEIKEPSGQQTVQSYAAGLLHVLEVPANLVLRVLGALAPPLILLAIIQALMHAKFPPGTLGRLVSLLLINTIVAILIGLAVANTLQPGKWKFGVDAPAAKQAAKPTAEKPKDAEGPKFSMEEILENIPRSVLGPLTDNGKAISVIILAVTLGLALRPNKNVPITKVADVVDIMFAVLITMLHWVIEVIPLAVFCKVANLVGVKGFAPFMSLGGFVIAVLLALTLQMAYYLIRIKFFSWCSPWAVLYGMRDALVMAFSTGSSTATMPVTYACLREKVGLREQSASLGSLVGANFNNDGTALYEAMSALFIAQLIGAKLSMWQQFMVVVTSVIASVGAAGIPEAGLVTMTLVFTAVGLDIKHIPMLLAVDWFLDRCRTALNVMGDVNVSCLLDGYVREAPGEALATSPLAILEPPEPNVVIVAPPPMPEVPPPTAEGPSS</sequence>
<protein>
    <submittedName>
        <fullName evidence="7">Proton glutamate symport protein</fullName>
    </submittedName>
</protein>
<feature type="transmembrane region" description="Helical" evidence="6">
    <location>
        <begin position="216"/>
        <end position="234"/>
    </location>
</feature>
<dbReference type="InterPro" id="IPR001991">
    <property type="entry name" value="Na-dicarboxylate_symporter"/>
</dbReference>
<name>A0A517YLI3_9BACT</name>
<dbReference type="PRINTS" id="PR00173">
    <property type="entry name" value="EDTRNSPORT"/>
</dbReference>
<proteinExistence type="predicted"/>
<evidence type="ECO:0000313" key="7">
    <source>
        <dbReference type="EMBL" id="QDU31081.1"/>
    </source>
</evidence>
<evidence type="ECO:0000256" key="3">
    <source>
        <dbReference type="ARBA" id="ARBA00022692"/>
    </source>
</evidence>
<dbReference type="GO" id="GO:0015175">
    <property type="term" value="F:neutral L-amino acid transmembrane transporter activity"/>
    <property type="evidence" value="ECO:0007669"/>
    <property type="project" value="TreeGrafter"/>
</dbReference>
<keyword evidence="4 6" id="KW-1133">Transmembrane helix</keyword>
<feature type="transmembrane region" description="Helical" evidence="6">
    <location>
        <begin position="254"/>
        <end position="280"/>
    </location>
</feature>
<dbReference type="Gene3D" id="1.10.3860.10">
    <property type="entry name" value="Sodium:dicarboxylate symporter"/>
    <property type="match status" value="1"/>
</dbReference>
<dbReference type="EMBL" id="CP036274">
    <property type="protein sequence ID" value="QDU31081.1"/>
    <property type="molecule type" value="Genomic_DNA"/>
</dbReference>
<dbReference type="KEGG" id="aagg:ETAA8_62340"/>
<feature type="transmembrane region" description="Helical" evidence="6">
    <location>
        <begin position="78"/>
        <end position="100"/>
    </location>
</feature>
<dbReference type="GO" id="GO:0015501">
    <property type="term" value="F:glutamate:sodium symporter activity"/>
    <property type="evidence" value="ECO:0007669"/>
    <property type="project" value="TreeGrafter"/>
</dbReference>
<keyword evidence="5 6" id="KW-0472">Membrane</keyword>
<comment type="subcellular location">
    <subcellularLocation>
        <location evidence="1">Membrane</location>
        <topology evidence="1">Multi-pass membrane protein</topology>
    </subcellularLocation>
</comment>
<feature type="transmembrane region" description="Helical" evidence="6">
    <location>
        <begin position="398"/>
        <end position="420"/>
    </location>
</feature>
<keyword evidence="2" id="KW-0813">Transport</keyword>
<organism evidence="7 8">
    <name type="scientific">Anatilimnocola aggregata</name>
    <dbReference type="NCBI Taxonomy" id="2528021"/>
    <lineage>
        <taxon>Bacteria</taxon>
        <taxon>Pseudomonadati</taxon>
        <taxon>Planctomycetota</taxon>
        <taxon>Planctomycetia</taxon>
        <taxon>Pirellulales</taxon>
        <taxon>Pirellulaceae</taxon>
        <taxon>Anatilimnocola</taxon>
    </lineage>
</organism>
<feature type="transmembrane region" description="Helical" evidence="6">
    <location>
        <begin position="112"/>
        <end position="131"/>
    </location>
</feature>
<dbReference type="InterPro" id="IPR050746">
    <property type="entry name" value="DAACS"/>
</dbReference>
<dbReference type="RefSeq" id="WP_145097621.1">
    <property type="nucleotide sequence ID" value="NZ_CP036274.1"/>
</dbReference>